<reference evidence="1 2" key="1">
    <citation type="journal article" date="2021" name="Nat. Plants">
        <title>The Taxus genome provides insights into paclitaxel biosynthesis.</title>
        <authorList>
            <person name="Xiong X."/>
            <person name="Gou J."/>
            <person name="Liao Q."/>
            <person name="Li Y."/>
            <person name="Zhou Q."/>
            <person name="Bi G."/>
            <person name="Li C."/>
            <person name="Du R."/>
            <person name="Wang X."/>
            <person name="Sun T."/>
            <person name="Guo L."/>
            <person name="Liang H."/>
            <person name="Lu P."/>
            <person name="Wu Y."/>
            <person name="Zhang Z."/>
            <person name="Ro D.K."/>
            <person name="Shang Y."/>
            <person name="Huang S."/>
            <person name="Yan J."/>
        </authorList>
    </citation>
    <scope>NUCLEOTIDE SEQUENCE [LARGE SCALE GENOMIC DNA]</scope>
    <source>
        <strain evidence="1">Ta-2019</strain>
    </source>
</reference>
<dbReference type="Proteomes" id="UP000824469">
    <property type="component" value="Unassembled WGS sequence"/>
</dbReference>
<sequence>MSYAMLKSLVLMSGGISVLHFSKRREPAFSLTVSISPVRQKILRKRTWKCALIRCSNSAPGIQNPTSPQADVVGLSDLSFDRLQPTDQDCKTRYRKTFGKFVTREAILDEEYWTAAWLRAESHWEDQRHVRYVDSHKRTYAEQEFNALKRRCFGRDGHYLKCFCVVA</sequence>
<dbReference type="EMBL" id="JAHRHJ020000005">
    <property type="protein sequence ID" value="KAH9315946.1"/>
    <property type="molecule type" value="Genomic_DNA"/>
</dbReference>
<dbReference type="PANTHER" id="PTHR47426:SF3">
    <property type="entry name" value="GCN5-RELATED N-ACETYLTRANSFERASE 6, CHLOROPLASTIC"/>
    <property type="match status" value="1"/>
</dbReference>
<evidence type="ECO:0000313" key="2">
    <source>
        <dbReference type="Proteomes" id="UP000824469"/>
    </source>
</evidence>
<organism evidence="1 2">
    <name type="scientific">Taxus chinensis</name>
    <name type="common">Chinese yew</name>
    <name type="synonym">Taxus wallichiana var. chinensis</name>
    <dbReference type="NCBI Taxonomy" id="29808"/>
    <lineage>
        <taxon>Eukaryota</taxon>
        <taxon>Viridiplantae</taxon>
        <taxon>Streptophyta</taxon>
        <taxon>Embryophyta</taxon>
        <taxon>Tracheophyta</taxon>
        <taxon>Spermatophyta</taxon>
        <taxon>Pinopsida</taxon>
        <taxon>Pinidae</taxon>
        <taxon>Conifers II</taxon>
        <taxon>Cupressales</taxon>
        <taxon>Taxaceae</taxon>
        <taxon>Taxus</taxon>
    </lineage>
</organism>
<name>A0AA38G472_TAXCH</name>
<keyword evidence="2" id="KW-1185">Reference proteome</keyword>
<proteinExistence type="predicted"/>
<dbReference type="AlphaFoldDB" id="A0AA38G472"/>
<dbReference type="OMA" id="KCALIRC"/>
<comment type="caution">
    <text evidence="1">The sequence shown here is derived from an EMBL/GenBank/DDBJ whole genome shotgun (WGS) entry which is preliminary data.</text>
</comment>
<protein>
    <submittedName>
        <fullName evidence="1">Uncharacterized protein</fullName>
    </submittedName>
</protein>
<evidence type="ECO:0000313" key="1">
    <source>
        <dbReference type="EMBL" id="KAH9315946.1"/>
    </source>
</evidence>
<dbReference type="PANTHER" id="PTHR47426">
    <property type="entry name" value="ACYL-COA N-ACYLTRANSFERASES (NAT) SUPERFAMILY PROTEIN"/>
    <property type="match status" value="1"/>
</dbReference>
<gene>
    <name evidence="1" type="ORF">KI387_024573</name>
</gene>
<feature type="non-terminal residue" evidence="1">
    <location>
        <position position="167"/>
    </location>
</feature>
<accession>A0AA38G472</accession>